<evidence type="ECO:0000313" key="1">
    <source>
        <dbReference type="EMBL" id="KAK9685362.1"/>
    </source>
</evidence>
<protein>
    <submittedName>
        <fullName evidence="1">Uncharacterized protein</fullName>
    </submittedName>
</protein>
<dbReference type="EMBL" id="JASJQH010009015">
    <property type="protein sequence ID" value="KAK9685362.1"/>
    <property type="molecule type" value="Genomic_DNA"/>
</dbReference>
<gene>
    <name evidence="1" type="ORF">K7432_015526</name>
</gene>
<dbReference type="Proteomes" id="UP001479436">
    <property type="component" value="Unassembled WGS sequence"/>
</dbReference>
<name>A0ABR2VP15_9FUNG</name>
<keyword evidence="2" id="KW-1185">Reference proteome</keyword>
<proteinExistence type="predicted"/>
<accession>A0ABR2VP15</accession>
<sequence>MIREKSLHFNCTGLVDMQPKKLLQFLTQSLYEMKQLMEEQLNLSKNPMITELITTKSTESVTFSEHLPIIPIQQSIPLPGQVTAY</sequence>
<comment type="caution">
    <text evidence="1">The sequence shown here is derived from an EMBL/GenBank/DDBJ whole genome shotgun (WGS) entry which is preliminary data.</text>
</comment>
<evidence type="ECO:0000313" key="2">
    <source>
        <dbReference type="Proteomes" id="UP001479436"/>
    </source>
</evidence>
<organism evidence="1 2">
    <name type="scientific">Basidiobolus ranarum</name>
    <dbReference type="NCBI Taxonomy" id="34480"/>
    <lineage>
        <taxon>Eukaryota</taxon>
        <taxon>Fungi</taxon>
        <taxon>Fungi incertae sedis</taxon>
        <taxon>Zoopagomycota</taxon>
        <taxon>Entomophthoromycotina</taxon>
        <taxon>Basidiobolomycetes</taxon>
        <taxon>Basidiobolales</taxon>
        <taxon>Basidiobolaceae</taxon>
        <taxon>Basidiobolus</taxon>
    </lineage>
</organism>
<reference evidence="1 2" key="1">
    <citation type="submission" date="2023-04" db="EMBL/GenBank/DDBJ databases">
        <title>Genome of Basidiobolus ranarum AG-B5.</title>
        <authorList>
            <person name="Stajich J.E."/>
            <person name="Carter-House D."/>
            <person name="Gryganskyi A."/>
        </authorList>
    </citation>
    <scope>NUCLEOTIDE SEQUENCE [LARGE SCALE GENOMIC DNA]</scope>
    <source>
        <strain evidence="1 2">AG-B5</strain>
    </source>
</reference>